<dbReference type="Proteomes" id="UP000604825">
    <property type="component" value="Unassembled WGS sequence"/>
</dbReference>
<protein>
    <recommendedName>
        <fullName evidence="1">DUF4216 domain-containing protein</fullName>
    </recommendedName>
</protein>
<accession>A0A811Q1I2</accession>
<name>A0A811Q1I2_9POAL</name>
<dbReference type="OrthoDB" id="682388at2759"/>
<organism evidence="2 3">
    <name type="scientific">Miscanthus lutarioriparius</name>
    <dbReference type="NCBI Taxonomy" id="422564"/>
    <lineage>
        <taxon>Eukaryota</taxon>
        <taxon>Viridiplantae</taxon>
        <taxon>Streptophyta</taxon>
        <taxon>Embryophyta</taxon>
        <taxon>Tracheophyta</taxon>
        <taxon>Spermatophyta</taxon>
        <taxon>Magnoliopsida</taxon>
        <taxon>Liliopsida</taxon>
        <taxon>Poales</taxon>
        <taxon>Poaceae</taxon>
        <taxon>PACMAD clade</taxon>
        <taxon>Panicoideae</taxon>
        <taxon>Andropogonodae</taxon>
        <taxon>Andropogoneae</taxon>
        <taxon>Saccharinae</taxon>
        <taxon>Miscanthus</taxon>
    </lineage>
</organism>
<evidence type="ECO:0000259" key="1">
    <source>
        <dbReference type="Pfam" id="PF13952"/>
    </source>
</evidence>
<evidence type="ECO:0000313" key="3">
    <source>
        <dbReference type="Proteomes" id="UP000604825"/>
    </source>
</evidence>
<gene>
    <name evidence="2" type="ORF">NCGR_LOCUS33736</name>
</gene>
<keyword evidence="3" id="KW-1185">Reference proteome</keyword>
<dbReference type="AlphaFoldDB" id="A0A811Q1I2"/>
<dbReference type="Pfam" id="PF13952">
    <property type="entry name" value="DUF4216"/>
    <property type="match status" value="1"/>
</dbReference>
<feature type="domain" description="DUF4216" evidence="1">
    <location>
        <begin position="280"/>
        <end position="349"/>
    </location>
</feature>
<comment type="caution">
    <text evidence="2">The sequence shown here is derived from an EMBL/GenBank/DDBJ whole genome shotgun (WGS) entry which is preliminary data.</text>
</comment>
<dbReference type="EMBL" id="CAJGYO010000008">
    <property type="protein sequence ID" value="CAD6249938.1"/>
    <property type="molecule type" value="Genomic_DNA"/>
</dbReference>
<dbReference type="PANTHER" id="PTHR48258:SF4">
    <property type="entry name" value="DUF4216 DOMAIN-CONTAINING PROTEIN"/>
    <property type="match status" value="1"/>
</dbReference>
<sequence length="423" mass="48327">MDQMLVDLARHHPPILDAEPIACAKAFYRMVASADELVHDRTTHSRLSVVARLFAVKSRYNMSIAEYDDILGIVHELLPPDSKLPNDFYPKIIRGSWCIKKLRKKVRNKAHVEAGIVGSFLVEEAANTLSLYFRSHAPSVRNKVPRYDDCAFSFQGTCDLDIFKCPSRCMSPRGVHELSNKEYKVAFLYILTNMPEMDAFFNIHNALFQISYGYCPRVRFYGCYDVNGYRFRSKKYESGRVVLTTINSGVCVTSFDESDNALEYYGIIEDIIKIEWEDSMKLELVLFYCSWFDPTPNGLRRTEDLGLVEINHTLRLSNFDLFMMASQVTQVYYLSYPCKNRELSPWWVVYHVAPHGCVPMNESNSEAMNMEGVVLDVYQADGLDGTFVIDLSDAFDSIIATGSDEVTDPKDLEAIQKQVVLDE</sequence>
<reference evidence="2" key="1">
    <citation type="submission" date="2020-10" db="EMBL/GenBank/DDBJ databases">
        <authorList>
            <person name="Han B."/>
            <person name="Lu T."/>
            <person name="Zhao Q."/>
            <person name="Huang X."/>
            <person name="Zhao Y."/>
        </authorList>
    </citation>
    <scope>NUCLEOTIDE SEQUENCE</scope>
</reference>
<dbReference type="InterPro" id="IPR025312">
    <property type="entry name" value="DUF4216"/>
</dbReference>
<dbReference type="PANTHER" id="PTHR48258">
    <property type="entry name" value="DUF4218 DOMAIN-CONTAINING PROTEIN-RELATED"/>
    <property type="match status" value="1"/>
</dbReference>
<proteinExistence type="predicted"/>
<evidence type="ECO:0000313" key="2">
    <source>
        <dbReference type="EMBL" id="CAD6249938.1"/>
    </source>
</evidence>